<evidence type="ECO:0000259" key="10">
    <source>
        <dbReference type="PROSITE" id="PS50280"/>
    </source>
</evidence>
<keyword evidence="4 14" id="KW-0808">Transferase</keyword>
<dbReference type="GO" id="GO:0032259">
    <property type="term" value="P:methylation"/>
    <property type="evidence" value="ECO:0007669"/>
    <property type="project" value="UniProtKB-KW"/>
</dbReference>
<feature type="region of interest" description="Disordered" evidence="9">
    <location>
        <begin position="582"/>
        <end position="601"/>
    </location>
</feature>
<evidence type="ECO:0000256" key="8">
    <source>
        <dbReference type="PROSITE-ProRule" id="PRU00358"/>
    </source>
</evidence>
<feature type="domain" description="Pre-SET" evidence="11">
    <location>
        <begin position="457"/>
        <end position="518"/>
    </location>
</feature>
<dbReference type="PROSITE" id="PS51015">
    <property type="entry name" value="YDG"/>
    <property type="match status" value="1"/>
</dbReference>
<keyword evidence="5" id="KW-0949">S-adenosyl-L-methionine</keyword>
<sequence>MEGGPSLNSSWNDEPLDVKPLRCLAPMFPAPMGFTTFVPSNAPPSFVCVTPYRPFPPAFVPVVPSAAAVPSESQKPSEQTPFASDINTHAREDSGFKSPVQVPLASFHTPQPIGVHGNGGGHTGSVHMSSPKRMADINTSMVYGSETEDSNEKAEKRKVQKRVKNSVETVLPAPADGDRESVEKVLMTYDALRRRFVQLDDVKEPVPGTSRRPDLKAGTIMMNRGLRVNTKRRIGAVPGVEIGDLFFFRFEMCLVGLHAPSMGGIDYMNVRFDQEYDPVALSIVSSGMYEDDDNDANVLIYSGQGGSSKVGKQIDDQKLERGNLALEKSSHRKNEIRVIRGMKDLLNPPNKIYVYDGLYKIHESWIEKGKSGFSVFKYKLLRVPGQPDGSAIWKLTHQLKENPSSRSHVILPDISSGMENLPVCLVNDVDEEKGPTHFSYVTGVKYLKPISSMKPSVGCICHNVCMPGDGDCSCSQRNGDYMPYGSNALLLHRRSLIYECGTSCPCSPNCRNRVSQRGIRFHFEVFKTRDRGWGLRSWDPIRAGSFICEYTGEVIDKVRTQDGDDEDDYIFDAALTSETSFGPNNIHDLMGEDQPDTSNETSKPLQIIISAKNMGNISRFMNHSCCPNVYWQPVLYDHDDECYPHIMLYAMKHIPPMTELTYDYGIHGNQSCKEELSSSNGHHSRKKCLCGSEKCRGFFS</sequence>
<feature type="domain" description="YDG" evidence="13">
    <location>
        <begin position="235"/>
        <end position="382"/>
    </location>
</feature>
<dbReference type="InterPro" id="IPR051357">
    <property type="entry name" value="H3K9_HMTase_SUVAR3-9"/>
</dbReference>
<dbReference type="SMART" id="SM00466">
    <property type="entry name" value="SRA"/>
    <property type="match status" value="1"/>
</dbReference>
<dbReference type="SUPFAM" id="SSF82199">
    <property type="entry name" value="SET domain"/>
    <property type="match status" value="1"/>
</dbReference>
<dbReference type="GO" id="GO:0005634">
    <property type="term" value="C:nucleus"/>
    <property type="evidence" value="ECO:0007669"/>
    <property type="project" value="UniProtKB-SubCell"/>
</dbReference>
<evidence type="ECO:0000256" key="5">
    <source>
        <dbReference type="ARBA" id="ARBA00022691"/>
    </source>
</evidence>
<evidence type="ECO:0000256" key="1">
    <source>
        <dbReference type="ARBA" id="ARBA00004286"/>
    </source>
</evidence>
<keyword evidence="2" id="KW-0158">Chromosome</keyword>
<dbReference type="Pfam" id="PF05033">
    <property type="entry name" value="Pre-SET"/>
    <property type="match status" value="1"/>
</dbReference>
<feature type="domain" description="SET" evidence="10">
    <location>
        <begin position="521"/>
        <end position="665"/>
    </location>
</feature>
<dbReference type="InterPro" id="IPR003616">
    <property type="entry name" value="Post-SET_dom"/>
</dbReference>
<keyword evidence="7 8" id="KW-0539">Nucleus</keyword>
<name>A0A3S3NHD7_9MAGN</name>
<dbReference type="InterPro" id="IPR001214">
    <property type="entry name" value="SET_dom"/>
</dbReference>
<dbReference type="SMART" id="SM00468">
    <property type="entry name" value="PreSET"/>
    <property type="match status" value="1"/>
</dbReference>
<evidence type="ECO:0000256" key="6">
    <source>
        <dbReference type="ARBA" id="ARBA00022853"/>
    </source>
</evidence>
<dbReference type="OrthoDB" id="5792673at2759"/>
<dbReference type="GO" id="GO:0008270">
    <property type="term" value="F:zinc ion binding"/>
    <property type="evidence" value="ECO:0007669"/>
    <property type="project" value="InterPro"/>
</dbReference>
<dbReference type="InterPro" id="IPR003105">
    <property type="entry name" value="SRA_YDG"/>
</dbReference>
<gene>
    <name evidence="14" type="ORF">CKAN_00831700</name>
</gene>
<dbReference type="InterPro" id="IPR025794">
    <property type="entry name" value="H3-K9-MeTrfase_plant"/>
</dbReference>
<dbReference type="InterPro" id="IPR007728">
    <property type="entry name" value="Pre-SET_dom"/>
</dbReference>
<evidence type="ECO:0000256" key="7">
    <source>
        <dbReference type="ARBA" id="ARBA00023242"/>
    </source>
</evidence>
<dbReference type="STRING" id="337451.A0A3S3NHD7"/>
<dbReference type="SMART" id="SM00317">
    <property type="entry name" value="SET"/>
    <property type="match status" value="1"/>
</dbReference>
<evidence type="ECO:0000256" key="3">
    <source>
        <dbReference type="ARBA" id="ARBA00022603"/>
    </source>
</evidence>
<organism evidence="14 15">
    <name type="scientific">Cinnamomum micranthum f. kanehirae</name>
    <dbReference type="NCBI Taxonomy" id="337451"/>
    <lineage>
        <taxon>Eukaryota</taxon>
        <taxon>Viridiplantae</taxon>
        <taxon>Streptophyta</taxon>
        <taxon>Embryophyta</taxon>
        <taxon>Tracheophyta</taxon>
        <taxon>Spermatophyta</taxon>
        <taxon>Magnoliopsida</taxon>
        <taxon>Magnoliidae</taxon>
        <taxon>Laurales</taxon>
        <taxon>Lauraceae</taxon>
        <taxon>Cinnamomum</taxon>
    </lineage>
</organism>
<dbReference type="Pfam" id="PF00856">
    <property type="entry name" value="SET"/>
    <property type="match status" value="1"/>
</dbReference>
<dbReference type="Pfam" id="PF02182">
    <property type="entry name" value="SAD_SRA"/>
    <property type="match status" value="1"/>
</dbReference>
<evidence type="ECO:0000259" key="12">
    <source>
        <dbReference type="PROSITE" id="PS50868"/>
    </source>
</evidence>
<dbReference type="InterPro" id="IPR015947">
    <property type="entry name" value="PUA-like_sf"/>
</dbReference>
<keyword evidence="3 14" id="KW-0489">Methyltransferase</keyword>
<evidence type="ECO:0000256" key="2">
    <source>
        <dbReference type="ARBA" id="ARBA00022454"/>
    </source>
</evidence>
<dbReference type="SUPFAM" id="SSF88697">
    <property type="entry name" value="PUA domain-like"/>
    <property type="match status" value="1"/>
</dbReference>
<dbReference type="Gene3D" id="2.30.280.10">
    <property type="entry name" value="SRA-YDG"/>
    <property type="match status" value="1"/>
</dbReference>
<dbReference type="FunFam" id="2.30.280.10:FF:000003">
    <property type="entry name" value="Histone-lysine N-methyltransferase, H3 lysine-9 specific SUVH5"/>
    <property type="match status" value="1"/>
</dbReference>
<protein>
    <submittedName>
        <fullName evidence="14">Histone-lysine N-methyltransferase, H3 lysine-9 specific SUVH1-like protein</fullName>
    </submittedName>
</protein>
<dbReference type="AlphaFoldDB" id="A0A3S3NHD7"/>
<dbReference type="PROSITE" id="PS50280">
    <property type="entry name" value="SET"/>
    <property type="match status" value="1"/>
</dbReference>
<reference evidence="14 15" key="1">
    <citation type="journal article" date="2019" name="Nat. Plants">
        <title>Stout camphor tree genome fills gaps in understanding of flowering plant genome evolution.</title>
        <authorList>
            <person name="Chaw S.M."/>
            <person name="Liu Y.C."/>
            <person name="Wu Y.W."/>
            <person name="Wang H.Y."/>
            <person name="Lin C.I."/>
            <person name="Wu C.S."/>
            <person name="Ke H.M."/>
            <person name="Chang L.Y."/>
            <person name="Hsu C.Y."/>
            <person name="Yang H.T."/>
            <person name="Sudianto E."/>
            <person name="Hsu M.H."/>
            <person name="Wu K.P."/>
            <person name="Wang L.N."/>
            <person name="Leebens-Mack J.H."/>
            <person name="Tsai I.J."/>
        </authorList>
    </citation>
    <scope>NUCLEOTIDE SEQUENCE [LARGE SCALE GENOMIC DNA]</scope>
    <source>
        <strain evidence="15">cv. Chaw 1501</strain>
        <tissue evidence="14">Young leaves</tissue>
    </source>
</reference>
<evidence type="ECO:0000313" key="15">
    <source>
        <dbReference type="Proteomes" id="UP000283530"/>
    </source>
</evidence>
<dbReference type="GO" id="GO:0042054">
    <property type="term" value="F:histone methyltransferase activity"/>
    <property type="evidence" value="ECO:0007669"/>
    <property type="project" value="InterPro"/>
</dbReference>
<dbReference type="InterPro" id="IPR046341">
    <property type="entry name" value="SET_dom_sf"/>
</dbReference>
<dbReference type="PROSITE" id="PS50868">
    <property type="entry name" value="POST_SET"/>
    <property type="match status" value="1"/>
</dbReference>
<dbReference type="EMBL" id="QPKB01000003">
    <property type="protein sequence ID" value="RWR79724.1"/>
    <property type="molecule type" value="Genomic_DNA"/>
</dbReference>
<comment type="caution">
    <text evidence="14">The sequence shown here is derived from an EMBL/GenBank/DDBJ whole genome shotgun (WGS) entry which is preliminary data.</text>
</comment>
<evidence type="ECO:0000259" key="13">
    <source>
        <dbReference type="PROSITE" id="PS51015"/>
    </source>
</evidence>
<dbReference type="PROSITE" id="PS51575">
    <property type="entry name" value="SAM_MT43_SUVAR39_2"/>
    <property type="match status" value="1"/>
</dbReference>
<dbReference type="PANTHER" id="PTHR45660">
    <property type="entry name" value="HISTONE-LYSINE N-METHYLTRANSFERASE SETMAR"/>
    <property type="match status" value="1"/>
</dbReference>
<dbReference type="GO" id="GO:0005694">
    <property type="term" value="C:chromosome"/>
    <property type="evidence" value="ECO:0007669"/>
    <property type="project" value="UniProtKB-SubCell"/>
</dbReference>
<evidence type="ECO:0000256" key="9">
    <source>
        <dbReference type="SAM" id="MobiDB-lite"/>
    </source>
</evidence>
<proteinExistence type="predicted"/>
<dbReference type="GO" id="GO:0003690">
    <property type="term" value="F:double-stranded DNA binding"/>
    <property type="evidence" value="ECO:0007669"/>
    <property type="project" value="TreeGrafter"/>
</dbReference>
<dbReference type="Proteomes" id="UP000283530">
    <property type="component" value="Unassembled WGS sequence"/>
</dbReference>
<evidence type="ECO:0000259" key="11">
    <source>
        <dbReference type="PROSITE" id="PS50867"/>
    </source>
</evidence>
<dbReference type="PANTHER" id="PTHR45660:SF13">
    <property type="entry name" value="HISTONE-LYSINE N-METHYLTRANSFERASE SETMAR"/>
    <property type="match status" value="1"/>
</dbReference>
<evidence type="ECO:0000313" key="14">
    <source>
        <dbReference type="EMBL" id="RWR79724.1"/>
    </source>
</evidence>
<evidence type="ECO:0000256" key="4">
    <source>
        <dbReference type="ARBA" id="ARBA00022679"/>
    </source>
</evidence>
<feature type="domain" description="Post-SET" evidence="12">
    <location>
        <begin position="684"/>
        <end position="700"/>
    </location>
</feature>
<accession>A0A3S3NHD7</accession>
<keyword evidence="15" id="KW-1185">Reference proteome</keyword>
<keyword evidence="6" id="KW-0156">Chromatin regulator</keyword>
<dbReference type="Gene3D" id="2.170.270.10">
    <property type="entry name" value="SET domain"/>
    <property type="match status" value="1"/>
</dbReference>
<dbReference type="InterPro" id="IPR036987">
    <property type="entry name" value="SRA-YDG_sf"/>
</dbReference>
<dbReference type="PROSITE" id="PS50867">
    <property type="entry name" value="PRE_SET"/>
    <property type="match status" value="1"/>
</dbReference>
<comment type="subcellular location">
    <subcellularLocation>
        <location evidence="1">Chromosome</location>
    </subcellularLocation>
    <subcellularLocation>
        <location evidence="8">Nucleus</location>
    </subcellularLocation>
</comment>